<evidence type="ECO:0000256" key="2">
    <source>
        <dbReference type="ARBA" id="ARBA00022692"/>
    </source>
</evidence>
<keyword evidence="2 5" id="KW-0812">Transmembrane</keyword>
<evidence type="ECO:0000313" key="7">
    <source>
        <dbReference type="Proteomes" id="UP000254123"/>
    </source>
</evidence>
<keyword evidence="3 5" id="KW-1133">Transmembrane helix</keyword>
<name>A0A379LJS8_9GAMM</name>
<dbReference type="Pfam" id="PF01758">
    <property type="entry name" value="SBF"/>
    <property type="match status" value="1"/>
</dbReference>
<dbReference type="Proteomes" id="UP000254123">
    <property type="component" value="Unassembled WGS sequence"/>
</dbReference>
<keyword evidence="7" id="KW-1185">Reference proteome</keyword>
<protein>
    <submittedName>
        <fullName evidence="6">Bile acid transporter</fullName>
    </submittedName>
</protein>
<dbReference type="AlphaFoldDB" id="A0A379LJS8"/>
<feature type="transmembrane region" description="Helical" evidence="5">
    <location>
        <begin position="225"/>
        <end position="250"/>
    </location>
</feature>
<feature type="transmembrane region" description="Helical" evidence="5">
    <location>
        <begin position="197"/>
        <end position="219"/>
    </location>
</feature>
<feature type="transmembrane region" description="Helical" evidence="5">
    <location>
        <begin position="69"/>
        <end position="89"/>
    </location>
</feature>
<dbReference type="InterPro" id="IPR004710">
    <property type="entry name" value="Bilac:Na_transpt"/>
</dbReference>
<dbReference type="RefSeq" id="WP_081794399.1">
    <property type="nucleotide sequence ID" value="NZ_CAJHAQ010000001.1"/>
</dbReference>
<accession>A0A379LJS8</accession>
<dbReference type="EMBL" id="UGVC01000001">
    <property type="protein sequence ID" value="SUD90803.1"/>
    <property type="molecule type" value="Genomic_DNA"/>
</dbReference>
<keyword evidence="4 5" id="KW-0472">Membrane</keyword>
<dbReference type="GO" id="GO:0016020">
    <property type="term" value="C:membrane"/>
    <property type="evidence" value="ECO:0007669"/>
    <property type="project" value="UniProtKB-SubCell"/>
</dbReference>
<dbReference type="PANTHER" id="PTHR10361:SF28">
    <property type="entry name" value="P3 PROTEIN-RELATED"/>
    <property type="match status" value="1"/>
</dbReference>
<proteinExistence type="predicted"/>
<feature type="transmembrane region" description="Helical" evidence="5">
    <location>
        <begin position="95"/>
        <end position="114"/>
    </location>
</feature>
<feature type="transmembrane region" description="Helical" evidence="5">
    <location>
        <begin position="162"/>
        <end position="185"/>
    </location>
</feature>
<reference evidence="6 7" key="1">
    <citation type="submission" date="2018-06" db="EMBL/GenBank/DDBJ databases">
        <authorList>
            <consortium name="Pathogen Informatics"/>
            <person name="Doyle S."/>
        </authorList>
    </citation>
    <scope>NUCLEOTIDE SEQUENCE [LARGE SCALE GENOMIC DNA]</scope>
    <source>
        <strain evidence="6 7">NCTC10526</strain>
    </source>
</reference>
<evidence type="ECO:0000256" key="4">
    <source>
        <dbReference type="ARBA" id="ARBA00023136"/>
    </source>
</evidence>
<comment type="subcellular location">
    <subcellularLocation>
        <location evidence="1">Membrane</location>
        <topology evidence="1">Multi-pass membrane protein</topology>
    </subcellularLocation>
</comment>
<evidence type="ECO:0000256" key="3">
    <source>
        <dbReference type="ARBA" id="ARBA00022989"/>
    </source>
</evidence>
<evidence type="ECO:0000313" key="6">
    <source>
        <dbReference type="EMBL" id="SUD90803.1"/>
    </source>
</evidence>
<sequence>MNVLAVISQQLTRFTALVIILAAAVTFIEPATFSWVKGDAQVVVLGIIMLAMGMTLGKEDYQILAKRPFDICIGTLAQFTIMPLIAIAISKLLNLSPGLTLGLVLVGSCPGGVSSNIMSYLARGDVAFSVGMTTFSTILAPVVTPLWMVYLVGQTVEMDGWGMFRFMLLVTLVPVAIGSILNIMFQNKSWFESVRNVMPGIAVLAFACIVGGVAAVFGAQLFESALIAVAAIAIHNFLGYVLGYLSGTLVGANTAKKRTLAIEVGVQNAGLATGLSTKFFPTSAESAVVAAVATIWHSVSGSVLANLFTWWDRRNGIEANLAKDNSETAKIAKSLEKDLIS</sequence>
<evidence type="ECO:0000256" key="5">
    <source>
        <dbReference type="SAM" id="Phobius"/>
    </source>
</evidence>
<dbReference type="InterPro" id="IPR038770">
    <property type="entry name" value="Na+/solute_symporter_sf"/>
</dbReference>
<dbReference type="PANTHER" id="PTHR10361">
    <property type="entry name" value="SODIUM-BILE ACID COTRANSPORTER"/>
    <property type="match status" value="1"/>
</dbReference>
<feature type="transmembrane region" description="Helical" evidence="5">
    <location>
        <begin position="12"/>
        <end position="28"/>
    </location>
</feature>
<evidence type="ECO:0000256" key="1">
    <source>
        <dbReference type="ARBA" id="ARBA00004141"/>
    </source>
</evidence>
<dbReference type="InterPro" id="IPR002657">
    <property type="entry name" value="BilAc:Na_symport/Acr3"/>
</dbReference>
<feature type="transmembrane region" description="Helical" evidence="5">
    <location>
        <begin position="126"/>
        <end position="150"/>
    </location>
</feature>
<gene>
    <name evidence="6" type="ORF">NCTC10526_01149</name>
</gene>
<organism evidence="6 7">
    <name type="scientific">Psychrobacter phenylpyruvicus</name>
    <dbReference type="NCBI Taxonomy" id="29432"/>
    <lineage>
        <taxon>Bacteria</taxon>
        <taxon>Pseudomonadati</taxon>
        <taxon>Pseudomonadota</taxon>
        <taxon>Gammaproteobacteria</taxon>
        <taxon>Moraxellales</taxon>
        <taxon>Moraxellaceae</taxon>
        <taxon>Psychrobacter</taxon>
    </lineage>
</organism>
<dbReference type="Gene3D" id="1.20.1530.20">
    <property type="match status" value="1"/>
</dbReference>
<feature type="transmembrane region" description="Helical" evidence="5">
    <location>
        <begin position="40"/>
        <end position="57"/>
    </location>
</feature>